<evidence type="ECO:0000313" key="2">
    <source>
        <dbReference type="EMBL" id="KAK3899730.1"/>
    </source>
</evidence>
<protein>
    <submittedName>
        <fullName evidence="2">Uncharacterized protein</fullName>
    </submittedName>
</protein>
<dbReference type="AlphaFoldDB" id="A0AAN6MFB1"/>
<comment type="caution">
    <text evidence="2">The sequence shown here is derived from an EMBL/GenBank/DDBJ whole genome shotgun (WGS) entry which is preliminary data.</text>
</comment>
<accession>A0AAN6MFB1</accession>
<reference evidence="2" key="2">
    <citation type="submission" date="2023-05" db="EMBL/GenBank/DDBJ databases">
        <authorList>
            <consortium name="Lawrence Berkeley National Laboratory"/>
            <person name="Steindorff A."/>
            <person name="Hensen N."/>
            <person name="Bonometti L."/>
            <person name="Westerberg I."/>
            <person name="Brannstrom I.O."/>
            <person name="Guillou S."/>
            <person name="Cros-Aarteil S."/>
            <person name="Calhoun S."/>
            <person name="Haridas S."/>
            <person name="Kuo A."/>
            <person name="Mondo S."/>
            <person name="Pangilinan J."/>
            <person name="Riley R."/>
            <person name="Labutti K."/>
            <person name="Andreopoulos B."/>
            <person name="Lipzen A."/>
            <person name="Chen C."/>
            <person name="Yanf M."/>
            <person name="Daum C."/>
            <person name="Ng V."/>
            <person name="Clum A."/>
            <person name="Ohm R."/>
            <person name="Martin F."/>
            <person name="Silar P."/>
            <person name="Natvig D."/>
            <person name="Lalanne C."/>
            <person name="Gautier V."/>
            <person name="Ament-Velasquez S.L."/>
            <person name="Kruys A."/>
            <person name="Hutchinson M.I."/>
            <person name="Powell A.J."/>
            <person name="Barry K."/>
            <person name="Miller A.N."/>
            <person name="Grigoriev I.V."/>
            <person name="Debuchy R."/>
            <person name="Gladieux P."/>
            <person name="Thoren M.H."/>
            <person name="Johannesson H."/>
        </authorList>
    </citation>
    <scope>NUCLEOTIDE SEQUENCE</scope>
    <source>
        <strain evidence="2">CBS 103.79</strain>
    </source>
</reference>
<dbReference type="Proteomes" id="UP001303889">
    <property type="component" value="Unassembled WGS sequence"/>
</dbReference>
<feature type="compositionally biased region" description="Low complexity" evidence="1">
    <location>
        <begin position="30"/>
        <end position="46"/>
    </location>
</feature>
<dbReference type="EMBL" id="MU855748">
    <property type="protein sequence ID" value="KAK3899730.1"/>
    <property type="molecule type" value="Genomic_DNA"/>
</dbReference>
<feature type="region of interest" description="Disordered" evidence="1">
    <location>
        <begin position="1"/>
        <end position="73"/>
    </location>
</feature>
<organism evidence="2 3">
    <name type="scientific">Staphylotrichum tortipilum</name>
    <dbReference type="NCBI Taxonomy" id="2831512"/>
    <lineage>
        <taxon>Eukaryota</taxon>
        <taxon>Fungi</taxon>
        <taxon>Dikarya</taxon>
        <taxon>Ascomycota</taxon>
        <taxon>Pezizomycotina</taxon>
        <taxon>Sordariomycetes</taxon>
        <taxon>Sordariomycetidae</taxon>
        <taxon>Sordariales</taxon>
        <taxon>Chaetomiaceae</taxon>
        <taxon>Staphylotrichum</taxon>
    </lineage>
</organism>
<sequence length="126" mass="13753">MAVSTASSVTAASLARRRRFPNPQPGSGSGTLSSRSTTLVGSSRTGPQGSQLSERSQRPQRPASSTSTPTYYSISRFQHQNMHDDGTLHGRAATRTAEPHPDIYILFYQVWAARAILDFDARFGRV</sequence>
<evidence type="ECO:0000313" key="3">
    <source>
        <dbReference type="Proteomes" id="UP001303889"/>
    </source>
</evidence>
<feature type="compositionally biased region" description="Low complexity" evidence="1">
    <location>
        <begin position="64"/>
        <end position="73"/>
    </location>
</feature>
<reference evidence="2" key="1">
    <citation type="journal article" date="2023" name="Mol. Phylogenet. Evol.">
        <title>Genome-scale phylogeny and comparative genomics of the fungal order Sordariales.</title>
        <authorList>
            <person name="Hensen N."/>
            <person name="Bonometti L."/>
            <person name="Westerberg I."/>
            <person name="Brannstrom I.O."/>
            <person name="Guillou S."/>
            <person name="Cros-Aarteil S."/>
            <person name="Calhoun S."/>
            <person name="Haridas S."/>
            <person name="Kuo A."/>
            <person name="Mondo S."/>
            <person name="Pangilinan J."/>
            <person name="Riley R."/>
            <person name="LaButti K."/>
            <person name="Andreopoulos B."/>
            <person name="Lipzen A."/>
            <person name="Chen C."/>
            <person name="Yan M."/>
            <person name="Daum C."/>
            <person name="Ng V."/>
            <person name="Clum A."/>
            <person name="Steindorff A."/>
            <person name="Ohm R.A."/>
            <person name="Martin F."/>
            <person name="Silar P."/>
            <person name="Natvig D.O."/>
            <person name="Lalanne C."/>
            <person name="Gautier V."/>
            <person name="Ament-Velasquez S.L."/>
            <person name="Kruys A."/>
            <person name="Hutchinson M.I."/>
            <person name="Powell A.J."/>
            <person name="Barry K."/>
            <person name="Miller A.N."/>
            <person name="Grigoriev I.V."/>
            <person name="Debuchy R."/>
            <person name="Gladieux P."/>
            <person name="Hiltunen Thoren M."/>
            <person name="Johannesson H."/>
        </authorList>
    </citation>
    <scope>NUCLEOTIDE SEQUENCE</scope>
    <source>
        <strain evidence="2">CBS 103.79</strain>
    </source>
</reference>
<name>A0AAN6MFB1_9PEZI</name>
<keyword evidence="3" id="KW-1185">Reference proteome</keyword>
<gene>
    <name evidence="2" type="ORF">C8A05DRAFT_36640</name>
</gene>
<evidence type="ECO:0000256" key="1">
    <source>
        <dbReference type="SAM" id="MobiDB-lite"/>
    </source>
</evidence>
<proteinExistence type="predicted"/>
<feature type="compositionally biased region" description="Low complexity" evidence="1">
    <location>
        <begin position="1"/>
        <end position="14"/>
    </location>
</feature>